<dbReference type="VEuPathDB" id="FungiDB:UREG_00897"/>
<dbReference type="STRING" id="336963.C4JEZ6"/>
<dbReference type="GeneID" id="8437695"/>
<name>C4JEZ6_UNCRE</name>
<gene>
    <name evidence="2" type="ORF">UREG_00897</name>
</gene>
<protein>
    <submittedName>
        <fullName evidence="2">Uncharacterized protein</fullName>
    </submittedName>
</protein>
<feature type="transmembrane region" description="Helical" evidence="1">
    <location>
        <begin position="449"/>
        <end position="475"/>
    </location>
</feature>
<organism evidence="2 3">
    <name type="scientific">Uncinocarpus reesii (strain UAMH 1704)</name>
    <dbReference type="NCBI Taxonomy" id="336963"/>
    <lineage>
        <taxon>Eukaryota</taxon>
        <taxon>Fungi</taxon>
        <taxon>Dikarya</taxon>
        <taxon>Ascomycota</taxon>
        <taxon>Pezizomycotina</taxon>
        <taxon>Eurotiomycetes</taxon>
        <taxon>Eurotiomycetidae</taxon>
        <taxon>Onygenales</taxon>
        <taxon>Onygenaceae</taxon>
        <taxon>Uncinocarpus</taxon>
    </lineage>
</organism>
<keyword evidence="3" id="KW-1185">Reference proteome</keyword>
<dbReference type="EMBL" id="CH476615">
    <property type="protein sequence ID" value="EEP76049.1"/>
    <property type="molecule type" value="Genomic_DNA"/>
</dbReference>
<feature type="transmembrane region" description="Helical" evidence="1">
    <location>
        <begin position="408"/>
        <end position="429"/>
    </location>
</feature>
<dbReference type="AlphaFoldDB" id="C4JEZ6"/>
<reference evidence="3" key="1">
    <citation type="journal article" date="2009" name="Genome Res.">
        <title>Comparative genomic analyses of the human fungal pathogens Coccidioides and their relatives.</title>
        <authorList>
            <person name="Sharpton T.J."/>
            <person name="Stajich J.E."/>
            <person name="Rounsley S.D."/>
            <person name="Gardner M.J."/>
            <person name="Wortman J.R."/>
            <person name="Jordar V.S."/>
            <person name="Maiti R."/>
            <person name="Kodira C.D."/>
            <person name="Neafsey D.E."/>
            <person name="Zeng Q."/>
            <person name="Hung C.-Y."/>
            <person name="McMahan C."/>
            <person name="Muszewska A."/>
            <person name="Grynberg M."/>
            <person name="Mandel M.A."/>
            <person name="Kellner E.M."/>
            <person name="Barker B.M."/>
            <person name="Galgiani J.N."/>
            <person name="Orbach M.J."/>
            <person name="Kirkland T.N."/>
            <person name="Cole G.T."/>
            <person name="Henn M.R."/>
            <person name="Birren B.W."/>
            <person name="Taylor J.W."/>
        </authorList>
    </citation>
    <scope>NUCLEOTIDE SEQUENCE [LARGE SCALE GENOMIC DNA]</scope>
    <source>
        <strain evidence="3">UAMH 1704</strain>
    </source>
</reference>
<dbReference type="PANTHER" id="PTHR35395:SF1">
    <property type="entry name" value="DUF6536 DOMAIN-CONTAINING PROTEIN"/>
    <property type="match status" value="1"/>
</dbReference>
<feature type="transmembrane region" description="Helical" evidence="1">
    <location>
        <begin position="273"/>
        <end position="295"/>
    </location>
</feature>
<dbReference type="OrthoDB" id="5429634at2759"/>
<evidence type="ECO:0000256" key="1">
    <source>
        <dbReference type="SAM" id="Phobius"/>
    </source>
</evidence>
<evidence type="ECO:0000313" key="3">
    <source>
        <dbReference type="Proteomes" id="UP000002058"/>
    </source>
</evidence>
<keyword evidence="1" id="KW-0812">Transmembrane</keyword>
<dbReference type="InParanoid" id="C4JEZ6"/>
<dbReference type="OMA" id="NTHMERD"/>
<keyword evidence="1" id="KW-1133">Transmembrane helix</keyword>
<feature type="transmembrane region" description="Helical" evidence="1">
    <location>
        <begin position="183"/>
        <end position="209"/>
    </location>
</feature>
<accession>C4JEZ6</accession>
<dbReference type="eggNOG" id="ENOG502RYAY">
    <property type="taxonomic scope" value="Eukaryota"/>
</dbReference>
<sequence>MGNGLMWEFRVYETFRLLIGVDGAFGFSFNSAVFSSLSAHQYSVLTVAADYASNANWTANESSVSPLERGRIAKIQQGYAYYQRLERDMCVSEYGKQYLTSRRNVILVATETDADSKMILDYQYVTPKWDPWNMKDSFNWICGNVDAPHCDINAVLGSSNWTVAGNTPVDYCLGEVVPEQCRIYFSSAVMIGVIIANFAKFISLWVAALKYTKPTLVTMGDAITSFLKSPDPWTLGMCFVQKEDLRASSEPHALQSPRAWAPKKRFWFQTVGGLYLLLFALFAVGSITSCAVLLWRAVHELDKRGSPTDITSLWKMGFGTVNAFSLIAPEVDYGKLPFAFKSTIGAIVLVNMPQLILSLSYLVINRNMTAMLTARELSTFASKRKPLRVTSPAGEQRSTYFLQLPYRYAIPLVFVSTVLHWLVSQSFFIAKIVALEDGKENADNSTAVFGYSAIALVFVLVAACVLVVGVCSIGARTSGSGTLLAGVCSLVISARCHPLPEEGDISAKPLQWGVVKQ</sequence>
<evidence type="ECO:0000313" key="2">
    <source>
        <dbReference type="EMBL" id="EEP76049.1"/>
    </source>
</evidence>
<dbReference type="KEGG" id="ure:UREG_00897"/>
<dbReference type="Proteomes" id="UP000002058">
    <property type="component" value="Unassembled WGS sequence"/>
</dbReference>
<dbReference type="PANTHER" id="PTHR35395">
    <property type="entry name" value="DUF6536 DOMAIN-CONTAINING PROTEIN"/>
    <property type="match status" value="1"/>
</dbReference>
<keyword evidence="1" id="KW-0472">Membrane</keyword>
<feature type="transmembrane region" description="Helical" evidence="1">
    <location>
        <begin position="344"/>
        <end position="364"/>
    </location>
</feature>
<proteinExistence type="predicted"/>
<dbReference type="RefSeq" id="XP_002541382.1">
    <property type="nucleotide sequence ID" value="XM_002541336.1"/>
</dbReference>
<dbReference type="HOGENOM" id="CLU_010112_0_1_1"/>